<evidence type="ECO:0000256" key="1">
    <source>
        <dbReference type="ARBA" id="ARBA00004604"/>
    </source>
</evidence>
<evidence type="ECO:0000313" key="10">
    <source>
        <dbReference type="Proteomes" id="UP000283530"/>
    </source>
</evidence>
<reference evidence="9 10" key="1">
    <citation type="journal article" date="2019" name="Nat. Plants">
        <title>Stout camphor tree genome fills gaps in understanding of flowering plant genome evolution.</title>
        <authorList>
            <person name="Chaw S.M."/>
            <person name="Liu Y.C."/>
            <person name="Wu Y.W."/>
            <person name="Wang H.Y."/>
            <person name="Lin C.I."/>
            <person name="Wu C.S."/>
            <person name="Ke H.M."/>
            <person name="Chang L.Y."/>
            <person name="Hsu C.Y."/>
            <person name="Yang H.T."/>
            <person name="Sudianto E."/>
            <person name="Hsu M.H."/>
            <person name="Wu K.P."/>
            <person name="Wang L.N."/>
            <person name="Leebens-Mack J.H."/>
            <person name="Tsai I.J."/>
        </authorList>
    </citation>
    <scope>NUCLEOTIDE SEQUENCE [LARGE SCALE GENOMIC DNA]</scope>
    <source>
        <strain evidence="10">cv. Chaw 1501</strain>
        <tissue evidence="9">Young leaves</tissue>
    </source>
</reference>
<keyword evidence="4 7" id="KW-0853">WD repeat</keyword>
<dbReference type="SMART" id="SM00320">
    <property type="entry name" value="WD40"/>
    <property type="match status" value="6"/>
</dbReference>
<protein>
    <submittedName>
        <fullName evidence="9">WD40 repeat</fullName>
    </submittedName>
</protein>
<keyword evidence="10" id="KW-1185">Reference proteome</keyword>
<name>A0A3S3QQ66_9MAGN</name>
<dbReference type="STRING" id="337451.A0A3S3QQ66"/>
<evidence type="ECO:0000256" key="2">
    <source>
        <dbReference type="ARBA" id="ARBA00022517"/>
    </source>
</evidence>
<dbReference type="EMBL" id="QPKB01000007">
    <property type="protein sequence ID" value="RWR88686.1"/>
    <property type="molecule type" value="Genomic_DNA"/>
</dbReference>
<keyword evidence="2" id="KW-0690">Ribosome biogenesis</keyword>
<evidence type="ECO:0000256" key="3">
    <source>
        <dbReference type="ARBA" id="ARBA00022552"/>
    </source>
</evidence>
<evidence type="ECO:0000256" key="4">
    <source>
        <dbReference type="ARBA" id="ARBA00022574"/>
    </source>
</evidence>
<dbReference type="PANTHER" id="PTHR45176:SF1">
    <property type="entry name" value="TRANSDUCIN FAMILY PROTEIN _ WD-40 REPEAT FAMILY PROTEIN-RELATED"/>
    <property type="match status" value="1"/>
</dbReference>
<dbReference type="Pfam" id="PF23869">
    <property type="entry name" value="Beta-prop_WDR75_1st"/>
    <property type="match status" value="2"/>
</dbReference>
<evidence type="ECO:0000256" key="7">
    <source>
        <dbReference type="PROSITE-ProRule" id="PRU00221"/>
    </source>
</evidence>
<dbReference type="InterPro" id="IPR011048">
    <property type="entry name" value="Haem_d1_sf"/>
</dbReference>
<dbReference type="Pfam" id="PF23769">
    <property type="entry name" value="Beta-prop_WDR75_2nd"/>
    <property type="match status" value="1"/>
</dbReference>
<dbReference type="SUPFAM" id="SSF51004">
    <property type="entry name" value="C-terminal (heme d1) domain of cytochrome cd1-nitrite reductase"/>
    <property type="match status" value="1"/>
</dbReference>
<dbReference type="InterPro" id="IPR057644">
    <property type="entry name" value="Beta-prop_WDR75_2nd"/>
</dbReference>
<dbReference type="PROSITE" id="PS50294">
    <property type="entry name" value="WD_REPEATS_REGION"/>
    <property type="match status" value="1"/>
</dbReference>
<dbReference type="OrthoDB" id="4096at2759"/>
<dbReference type="PROSITE" id="PS50082">
    <property type="entry name" value="WD_REPEATS_2"/>
    <property type="match status" value="1"/>
</dbReference>
<keyword evidence="5" id="KW-0677">Repeat</keyword>
<evidence type="ECO:0000256" key="6">
    <source>
        <dbReference type="ARBA" id="ARBA00023242"/>
    </source>
</evidence>
<comment type="subcellular location">
    <subcellularLocation>
        <location evidence="1">Nucleus</location>
        <location evidence="1">Nucleolus</location>
    </subcellularLocation>
</comment>
<dbReference type="SUPFAM" id="SSF50978">
    <property type="entry name" value="WD40 repeat-like"/>
    <property type="match status" value="1"/>
</dbReference>
<feature type="repeat" description="WD" evidence="7">
    <location>
        <begin position="277"/>
        <end position="318"/>
    </location>
</feature>
<accession>A0A3S3QQ66</accession>
<keyword evidence="3" id="KW-0698">rRNA processing</keyword>
<sequence length="813" mass="89745">MITGGKNFVSSPPAFSNDAKKLLVCTGNTVTIFSISTGMKITELEGHTALVTSVVVVVVVSAGSKPLSHCWTSSLDGTIRYWDFSLPELIKKVDIRFPIHSMVIPTASCKLPVGTNEKPSNLYAFVSIEDTSKPDDEPKALRGQIRMCNLTKFRLVGGPLAETRRPESIVIGTSGEFFGIRNKQKLHIWKIPAKDFNYDEVKKMKLHHTKSLSTLAFHPSERIIAGGDVTGRILIWRGFGRRVFPHNKLPLIGQDLEIEEERPGVRGNDDADSCSTWHWHPTEVKFLSFSSDGAYLYSGGKEGVLVVWQLDTMKRKFLPRLGSPLLYFRDSPDPSLSSISCADNQILLLRMPSMEILRSIAGIKLPWSFPEMYRDLQSGFAFDHCAALVALRTRNYCIQFYSLFDSREVSQVQVCERNYLPVDDVTVVVTLVALSIDSSKMGTVEAKLPEDGIGGLVTLKFWASGSRSGEYNLSTVIYEPHSDAGISALAFHPSRSMAVTSSYGGEFKVWILSHDIGQKDQMPLKSGWKCRSVGSYKKRPMTAATFSGDGSVLAIAAETVVTLWNPDTNALVAVVGETLTPIVRLSFIGKSEHLVSVSWGSKPQLSVWSMSKLSISWTYKLVAEAVTCAMDQFAVLALLPKSSKRTSSDEVIALQDRDGVILLFNAEDPIPVATWFVNKAKGGGLAFLQPNTSFHEMTAAEGKTPSMMLVYINGDHEYVIFDPYSSEGHPSKINLLENNVSFEEKGQYGYASIYGELPEYEMKRVQIPAAPIVPSDRPWETVFSGPSHVLPPLTKLCSAFLASLLEKRPSVQQ</sequence>
<dbReference type="Proteomes" id="UP000283530">
    <property type="component" value="Unassembled WGS sequence"/>
</dbReference>
<organism evidence="9 10">
    <name type="scientific">Cinnamomum micranthum f. kanehirae</name>
    <dbReference type="NCBI Taxonomy" id="337451"/>
    <lineage>
        <taxon>Eukaryota</taxon>
        <taxon>Viridiplantae</taxon>
        <taxon>Streptophyta</taxon>
        <taxon>Embryophyta</taxon>
        <taxon>Tracheophyta</taxon>
        <taxon>Spermatophyta</taxon>
        <taxon>Magnoliopsida</taxon>
        <taxon>Magnoliidae</taxon>
        <taxon>Laurales</taxon>
        <taxon>Lauraceae</taxon>
        <taxon>Cinnamomum</taxon>
    </lineage>
</organism>
<dbReference type="AlphaFoldDB" id="A0A3S3QQ66"/>
<gene>
    <name evidence="9" type="ORF">CKAN_01771900</name>
</gene>
<feature type="domain" description="WD repeat-containing protein 75 second beta-propeller" evidence="8">
    <location>
        <begin position="391"/>
        <end position="627"/>
    </location>
</feature>
<dbReference type="PANTHER" id="PTHR45176">
    <property type="entry name" value="TRANSDUCIN FAMILY PROTEIN / WD-40 REPEAT FAMILY PROTEIN-RELATED"/>
    <property type="match status" value="1"/>
</dbReference>
<evidence type="ECO:0000259" key="8">
    <source>
        <dbReference type="Pfam" id="PF23769"/>
    </source>
</evidence>
<dbReference type="InterPro" id="IPR015943">
    <property type="entry name" value="WD40/YVTN_repeat-like_dom_sf"/>
</dbReference>
<evidence type="ECO:0000313" key="9">
    <source>
        <dbReference type="EMBL" id="RWR88686.1"/>
    </source>
</evidence>
<comment type="caution">
    <text evidence="9">The sequence shown here is derived from an EMBL/GenBank/DDBJ whole genome shotgun (WGS) entry which is preliminary data.</text>
</comment>
<dbReference type="Gene3D" id="2.130.10.10">
    <property type="entry name" value="YVTN repeat-like/Quinoprotein amine dehydrogenase"/>
    <property type="match status" value="3"/>
</dbReference>
<dbReference type="InterPro" id="IPR001680">
    <property type="entry name" value="WD40_rpt"/>
</dbReference>
<keyword evidence="6" id="KW-0539">Nucleus</keyword>
<dbReference type="InterPro" id="IPR036322">
    <property type="entry name" value="WD40_repeat_dom_sf"/>
</dbReference>
<proteinExistence type="predicted"/>
<evidence type="ECO:0000256" key="5">
    <source>
        <dbReference type="ARBA" id="ARBA00022737"/>
    </source>
</evidence>